<dbReference type="Proteomes" id="UP001500752">
    <property type="component" value="Unassembled WGS sequence"/>
</dbReference>
<dbReference type="InterPro" id="IPR036188">
    <property type="entry name" value="FAD/NAD-bd_sf"/>
</dbReference>
<gene>
    <name evidence="3" type="ORF">GCM10023081_12970</name>
</gene>
<accession>A0ABP7C3G0</accession>
<feature type="compositionally biased region" description="Low complexity" evidence="1">
    <location>
        <begin position="1"/>
        <end position="12"/>
    </location>
</feature>
<protein>
    <submittedName>
        <fullName evidence="3">FAD/NAD(P)-binding protein</fullName>
    </submittedName>
</protein>
<dbReference type="InterPro" id="IPR052189">
    <property type="entry name" value="L-asp_N-monooxygenase_NS-form"/>
</dbReference>
<evidence type="ECO:0000256" key="1">
    <source>
        <dbReference type="SAM" id="MobiDB-lite"/>
    </source>
</evidence>
<reference evidence="4" key="1">
    <citation type="journal article" date="2019" name="Int. J. Syst. Evol. Microbiol.">
        <title>The Global Catalogue of Microorganisms (GCM) 10K type strain sequencing project: providing services to taxonomists for standard genome sequencing and annotation.</title>
        <authorList>
            <consortium name="The Broad Institute Genomics Platform"/>
            <consortium name="The Broad Institute Genome Sequencing Center for Infectious Disease"/>
            <person name="Wu L."/>
            <person name="Ma J."/>
        </authorList>
    </citation>
    <scope>NUCLEOTIDE SEQUENCE [LARGE SCALE GENOMIC DNA]</scope>
    <source>
        <strain evidence="4">JCM 30742</strain>
    </source>
</reference>
<dbReference type="Pfam" id="PF13454">
    <property type="entry name" value="NAD_binding_9"/>
    <property type="match status" value="1"/>
</dbReference>
<organism evidence="3 4">
    <name type="scientific">Arthrobacter ginkgonis</name>
    <dbReference type="NCBI Taxonomy" id="1630594"/>
    <lineage>
        <taxon>Bacteria</taxon>
        <taxon>Bacillati</taxon>
        <taxon>Actinomycetota</taxon>
        <taxon>Actinomycetes</taxon>
        <taxon>Micrococcales</taxon>
        <taxon>Micrococcaceae</taxon>
        <taxon>Arthrobacter</taxon>
    </lineage>
</organism>
<dbReference type="PANTHER" id="PTHR40254">
    <property type="entry name" value="BLR0577 PROTEIN"/>
    <property type="match status" value="1"/>
</dbReference>
<name>A0ABP7C3G0_9MICC</name>
<evidence type="ECO:0000259" key="2">
    <source>
        <dbReference type="Pfam" id="PF13454"/>
    </source>
</evidence>
<evidence type="ECO:0000313" key="3">
    <source>
        <dbReference type="EMBL" id="GAA3675999.1"/>
    </source>
</evidence>
<keyword evidence="4" id="KW-1185">Reference proteome</keyword>
<evidence type="ECO:0000313" key="4">
    <source>
        <dbReference type="Proteomes" id="UP001500752"/>
    </source>
</evidence>
<feature type="domain" description="FAD-dependent urate hydroxylase HpyO/Asp monooxygenase CreE-like FAD/NAD(P)-binding" evidence="2">
    <location>
        <begin position="48"/>
        <end position="242"/>
    </location>
</feature>
<dbReference type="InterPro" id="IPR038732">
    <property type="entry name" value="HpyO/CreE_NAD-binding"/>
</dbReference>
<sequence>MGGTAAGVTGADATEEGTQRMRGQHTPVRHTRLQGRAGTTAREKSIVLAGGGPRAAMLLERLSANRPALFSGPLRIHVVDPFPPGAGRIWRRDQSPLLKLNSRAADVTVFTDSSVECAGPAVEGPSLVEWAAGVLDGSIPDGRGPHGTDADLEAQLRDLRPESFPTRRLQSLYLEWFYRSTVAALGPGTTVEVHADTVVAVEPNGAAETHGSAEANDAGPHHVRLATGVLLPADAIVLALGHTEAAPSGGSAGFADFAARHGAVHVPPAYTNDVDLSVLAPGSDVLVSGLGLAFIDLMVLLFEGRGGSFRESSGRLEYVPSGREPRLWVGSRRGVPYRSKIRGDLRGAAPASPLFLTPAAVAALVERHGRLDFRRDLWPLMAKDAAYAYYRELFTGHPGRTEHGWERFSARFADVDWYSPEREALVAQSVPDPADRLDFEALDFPLAGRRFDAAGAEAAVAAHIEDDLALRDGGENSETLGLFLGLLSVYFELGRLVPPEALTDESRSLVAGWWHGFFSYVDSGPPAHRLRELLALHRAGMVRFLGPGTTFGTNEADGTFVGVSDASGHAVAARSLVEARLPEAGLAGSANPLLRSLAAAGLAVADHADGRLVVDPENRVLDAAGRPVPWLHAVGAGTTGWGSGAFARPRSNAAPFRHTDALARTLLSSLAALRDAPAPASPTYSRTRLQADLAAAHSYLG</sequence>
<proteinExistence type="predicted"/>
<dbReference type="SUPFAM" id="SSF51905">
    <property type="entry name" value="FAD/NAD(P)-binding domain"/>
    <property type="match status" value="1"/>
</dbReference>
<comment type="caution">
    <text evidence="3">The sequence shown here is derived from an EMBL/GenBank/DDBJ whole genome shotgun (WGS) entry which is preliminary data.</text>
</comment>
<dbReference type="PANTHER" id="PTHR40254:SF1">
    <property type="entry name" value="BLR0577 PROTEIN"/>
    <property type="match status" value="1"/>
</dbReference>
<dbReference type="EMBL" id="BAABEO010000008">
    <property type="protein sequence ID" value="GAA3675999.1"/>
    <property type="molecule type" value="Genomic_DNA"/>
</dbReference>
<feature type="region of interest" description="Disordered" evidence="1">
    <location>
        <begin position="1"/>
        <end position="40"/>
    </location>
</feature>